<evidence type="ECO:0000256" key="6">
    <source>
        <dbReference type="ARBA" id="ARBA00022723"/>
    </source>
</evidence>
<comment type="cofactor">
    <cofactor evidence="1">
        <name>Ca(2+)</name>
        <dbReference type="ChEBI" id="CHEBI:29108"/>
    </cofactor>
</comment>
<evidence type="ECO:0000256" key="2">
    <source>
        <dbReference type="ARBA" id="ARBA00004141"/>
    </source>
</evidence>
<keyword evidence="10 13" id="KW-0472">Membrane</keyword>
<dbReference type="PANTHER" id="PTHR45911">
    <property type="entry name" value="C2 DOMAIN-CONTAINING PROTEIN"/>
    <property type="match status" value="1"/>
</dbReference>
<name>G3U706_LOXAF</name>
<dbReference type="FunFam" id="2.60.40.150:FF:000019">
    <property type="entry name" value="Multiple C2 and transmembrane domain-containing protein 2 isoform 1"/>
    <property type="match status" value="1"/>
</dbReference>
<reference evidence="15 16" key="1">
    <citation type="submission" date="2009-06" db="EMBL/GenBank/DDBJ databases">
        <title>The Genome Sequence of Loxodonta africana (African elephant).</title>
        <authorList>
            <person name="Di Palma F."/>
            <person name="Heiman D."/>
            <person name="Young S."/>
            <person name="Johnson J."/>
            <person name="Lander E.S."/>
            <person name="Lindblad-Toh K."/>
        </authorList>
    </citation>
    <scope>NUCLEOTIDE SEQUENCE [LARGE SCALE GENOMIC DNA]</scope>
    <source>
        <strain evidence="15 16">Isolate ISIS603380</strain>
    </source>
</reference>
<keyword evidence="5 13" id="KW-0812">Transmembrane</keyword>
<dbReference type="CDD" id="cd08376">
    <property type="entry name" value="C2B_MCTP_PRT"/>
    <property type="match status" value="1"/>
</dbReference>
<keyword evidence="16" id="KW-1185">Reference proteome</keyword>
<dbReference type="PANTHER" id="PTHR45911:SF2">
    <property type="entry name" value="MULTIPLE C2 AND TRANSMEMBRANE DOMAIN-CONTAINING PROTEIN 2"/>
    <property type="match status" value="1"/>
</dbReference>
<feature type="domain" description="C2" evidence="14">
    <location>
        <begin position="1"/>
        <end position="80"/>
    </location>
</feature>
<evidence type="ECO:0000256" key="1">
    <source>
        <dbReference type="ARBA" id="ARBA00001913"/>
    </source>
</evidence>
<comment type="function">
    <text evidence="11">Might play a role in the development of cardiac outflow tract.</text>
</comment>
<dbReference type="Ensembl" id="ENSLAFT00000036276.1">
    <property type="protein sequence ID" value="ENSLAFP00000023614.1"/>
    <property type="gene ID" value="ENSLAFG00000008192.4"/>
</dbReference>
<reference evidence="15" key="3">
    <citation type="submission" date="2025-09" db="UniProtKB">
        <authorList>
            <consortium name="Ensembl"/>
        </authorList>
    </citation>
    <scope>IDENTIFICATION</scope>
    <source>
        <strain evidence="15">Isolate ISIS603380</strain>
    </source>
</reference>
<evidence type="ECO:0000313" key="16">
    <source>
        <dbReference type="Proteomes" id="UP000007646"/>
    </source>
</evidence>
<keyword evidence="8" id="KW-0106">Calcium</keyword>
<evidence type="ECO:0000256" key="12">
    <source>
        <dbReference type="ARBA" id="ARBA00074930"/>
    </source>
</evidence>
<organism evidence="15 16">
    <name type="scientific">Loxodonta africana</name>
    <name type="common">African elephant</name>
    <dbReference type="NCBI Taxonomy" id="9785"/>
    <lineage>
        <taxon>Eukaryota</taxon>
        <taxon>Metazoa</taxon>
        <taxon>Chordata</taxon>
        <taxon>Craniata</taxon>
        <taxon>Vertebrata</taxon>
        <taxon>Euteleostomi</taxon>
        <taxon>Mammalia</taxon>
        <taxon>Eutheria</taxon>
        <taxon>Afrotheria</taxon>
        <taxon>Proboscidea</taxon>
        <taxon>Elephantidae</taxon>
        <taxon>Loxodonta</taxon>
    </lineage>
</organism>
<evidence type="ECO:0000256" key="9">
    <source>
        <dbReference type="ARBA" id="ARBA00022989"/>
    </source>
</evidence>
<protein>
    <recommendedName>
        <fullName evidence="12">Multiple C2 and transmembrane domain-containing protein 2</fullName>
    </recommendedName>
</protein>
<accession>G3U706</accession>
<dbReference type="GO" id="GO:0030672">
    <property type="term" value="C:synaptic vesicle membrane"/>
    <property type="evidence" value="ECO:0007669"/>
    <property type="project" value="TreeGrafter"/>
</dbReference>
<gene>
    <name evidence="15" type="primary">MCTP2</name>
</gene>
<keyword evidence="7" id="KW-0677">Repeat</keyword>
<dbReference type="CDD" id="cd08377">
    <property type="entry name" value="C2C_MCTP_PRT"/>
    <property type="match status" value="1"/>
</dbReference>
<dbReference type="GeneTree" id="ENSGT00940000156291"/>
<keyword evidence="9 13" id="KW-1133">Transmembrane helix</keyword>
<proteinExistence type="inferred from homology"/>
<dbReference type="HOGENOM" id="CLU_011170_0_1_1"/>
<dbReference type="Gene3D" id="2.60.40.150">
    <property type="entry name" value="C2 domain"/>
    <property type="match status" value="3"/>
</dbReference>
<evidence type="ECO:0000256" key="3">
    <source>
        <dbReference type="ARBA" id="ARBA00007923"/>
    </source>
</evidence>
<dbReference type="Pfam" id="PF00168">
    <property type="entry name" value="C2"/>
    <property type="match status" value="3"/>
</dbReference>
<dbReference type="FunFam" id="2.60.40.150:FF:000088">
    <property type="entry name" value="multiple C2 and transmembrane domain-containing protein 2 isoform X2"/>
    <property type="match status" value="1"/>
</dbReference>
<keyword evidence="4" id="KW-0217">Developmental protein</keyword>
<reference evidence="15" key="2">
    <citation type="submission" date="2025-08" db="UniProtKB">
        <authorList>
            <consortium name="Ensembl"/>
        </authorList>
    </citation>
    <scope>IDENTIFICATION</scope>
    <source>
        <strain evidence="15">Isolate ISIS603380</strain>
    </source>
</reference>
<dbReference type="Proteomes" id="UP000007646">
    <property type="component" value="Unassembled WGS sequence"/>
</dbReference>
<evidence type="ECO:0000256" key="11">
    <source>
        <dbReference type="ARBA" id="ARBA00053791"/>
    </source>
</evidence>
<evidence type="ECO:0000256" key="8">
    <source>
        <dbReference type="ARBA" id="ARBA00022837"/>
    </source>
</evidence>
<feature type="domain" description="C2" evidence="14">
    <location>
        <begin position="127"/>
        <end position="241"/>
    </location>
</feature>
<comment type="similarity">
    <text evidence="3">Belongs to the MCTP family.</text>
</comment>
<dbReference type="AlphaFoldDB" id="G3U706"/>
<evidence type="ECO:0000256" key="10">
    <source>
        <dbReference type="ARBA" id="ARBA00023136"/>
    </source>
</evidence>
<evidence type="ECO:0000256" key="13">
    <source>
        <dbReference type="SAM" id="Phobius"/>
    </source>
</evidence>
<dbReference type="InterPro" id="IPR035892">
    <property type="entry name" value="C2_domain_sf"/>
</dbReference>
<dbReference type="SMART" id="SM00239">
    <property type="entry name" value="C2"/>
    <property type="match status" value="3"/>
</dbReference>
<sequence>GTSDPYVKFKLNGKTLYKSKVIYKNLNPVWDEIVVLPIQRLDQKLRVKVYDRDLTTSDFMGSAFVTLSDLELNRTTEYILKLEDPNSLEDDMGVIVLNLNLVVKQGDFKRHVSMVIFEVWHSQGKSNTGNLRLSESLRKNQLWNGIISITLLEGKNVSGGSMTEMFVQLKLGDQRYKSKTLCKSANPQWREQFDFHYFSDRMGILDIEVWEKDSKKREERLGTCKVDIGALPLKQANCLELPLESCLGALLMLVTLTPCAGVSISDLCVCPLADPSERKQISQRYSLQNSLKEMKDIGLLQVKVLKAVDLLAADFSGKSDPFCLLELGNDRLQTHTVYKNLNPEWNTVFTFPIKDIHDVLEVTVLDEDGDKPPDFLGKVAIPLLSIKDGQTNCYVLKNKDLEQAFKGVIYLEMDLIYNPVKASIRTFAPREKRFVEDSRKVSKKILSRDIDRVKKITRAIWNSAQFLKSCFQWESTLRSSTAFVVTIIFMFILFHVQIICFFLFTWFFYLLFS</sequence>
<dbReference type="GO" id="GO:0046928">
    <property type="term" value="P:regulation of neurotransmitter secretion"/>
    <property type="evidence" value="ECO:0007669"/>
    <property type="project" value="TreeGrafter"/>
</dbReference>
<dbReference type="FunFam" id="2.60.40.150:FF:000076">
    <property type="entry name" value="multiple C2 and transmembrane domain-containing protein 2 isoform X1"/>
    <property type="match status" value="1"/>
</dbReference>
<dbReference type="PROSITE" id="PS50004">
    <property type="entry name" value="C2"/>
    <property type="match status" value="3"/>
</dbReference>
<dbReference type="GO" id="GO:0005509">
    <property type="term" value="F:calcium ion binding"/>
    <property type="evidence" value="ECO:0007669"/>
    <property type="project" value="TreeGrafter"/>
</dbReference>
<evidence type="ECO:0000259" key="14">
    <source>
        <dbReference type="PROSITE" id="PS50004"/>
    </source>
</evidence>
<dbReference type="InterPro" id="IPR000008">
    <property type="entry name" value="C2_dom"/>
</dbReference>
<evidence type="ECO:0000256" key="4">
    <source>
        <dbReference type="ARBA" id="ARBA00022473"/>
    </source>
</evidence>
<keyword evidence="6" id="KW-0479">Metal-binding</keyword>
<feature type="transmembrane region" description="Helical" evidence="13">
    <location>
        <begin position="482"/>
        <end position="512"/>
    </location>
</feature>
<feature type="domain" description="C2" evidence="14">
    <location>
        <begin position="275"/>
        <end position="396"/>
    </location>
</feature>
<evidence type="ECO:0000256" key="5">
    <source>
        <dbReference type="ARBA" id="ARBA00022692"/>
    </source>
</evidence>
<evidence type="ECO:0000256" key="7">
    <source>
        <dbReference type="ARBA" id="ARBA00022737"/>
    </source>
</evidence>
<evidence type="ECO:0000313" key="15">
    <source>
        <dbReference type="Ensembl" id="ENSLAFP00000023614.1"/>
    </source>
</evidence>
<comment type="subcellular location">
    <subcellularLocation>
        <location evidence="2">Membrane</location>
        <topology evidence="2">Multi-pass membrane protein</topology>
    </subcellularLocation>
</comment>
<dbReference type="SUPFAM" id="SSF49562">
    <property type="entry name" value="C2 domain (Calcium/lipid-binding domain, CaLB)"/>
    <property type="match status" value="3"/>
</dbReference>